<feature type="binding site" description="covalent" evidence="9">
    <location>
        <position position="78"/>
    </location>
    <ligand>
        <name>heme c</name>
        <dbReference type="ChEBI" id="CHEBI:61717"/>
    </ligand>
</feature>
<evidence type="ECO:0000256" key="9">
    <source>
        <dbReference type="PIRSR" id="PIRSR602326-1"/>
    </source>
</evidence>
<dbReference type="Gene3D" id="1.20.5.100">
    <property type="entry name" value="Cytochrome c1, transmembrane anchor, C-terminal"/>
    <property type="match status" value="1"/>
</dbReference>
<organism evidence="12 13">
    <name type="scientific">Sphingomonas abaci</name>
    <dbReference type="NCBI Taxonomy" id="237611"/>
    <lineage>
        <taxon>Bacteria</taxon>
        <taxon>Pseudomonadati</taxon>
        <taxon>Pseudomonadota</taxon>
        <taxon>Alphaproteobacteria</taxon>
        <taxon>Sphingomonadales</taxon>
        <taxon>Sphingomonadaceae</taxon>
        <taxon>Sphingomonas</taxon>
    </lineage>
</organism>
<evidence type="ECO:0000256" key="5">
    <source>
        <dbReference type="ARBA" id="ARBA00022723"/>
    </source>
</evidence>
<feature type="binding site" description="covalent" evidence="9">
    <location>
        <position position="79"/>
    </location>
    <ligand>
        <name>heme c</name>
        <dbReference type="ChEBI" id="CHEBI:61717"/>
    </ligand>
</feature>
<evidence type="ECO:0000256" key="8">
    <source>
        <dbReference type="ARBA" id="ARBA00023136"/>
    </source>
</evidence>
<evidence type="ECO:0000256" key="10">
    <source>
        <dbReference type="SAM" id="Phobius"/>
    </source>
</evidence>
<evidence type="ECO:0000256" key="4">
    <source>
        <dbReference type="ARBA" id="ARBA00022692"/>
    </source>
</evidence>
<dbReference type="PANTHER" id="PTHR10266:SF3">
    <property type="entry name" value="CYTOCHROME C1, HEME PROTEIN, MITOCHONDRIAL"/>
    <property type="match status" value="1"/>
</dbReference>
<keyword evidence="3 9" id="KW-0349">Heme</keyword>
<evidence type="ECO:0000256" key="6">
    <source>
        <dbReference type="ARBA" id="ARBA00022989"/>
    </source>
</evidence>
<dbReference type="GO" id="GO:0016020">
    <property type="term" value="C:membrane"/>
    <property type="evidence" value="ECO:0007669"/>
    <property type="project" value="UniProtKB-SubCell"/>
</dbReference>
<keyword evidence="13" id="KW-1185">Reference proteome</keyword>
<comment type="subcellular location">
    <subcellularLocation>
        <location evidence="1">Membrane</location>
    </subcellularLocation>
</comment>
<dbReference type="InterPro" id="IPR002326">
    <property type="entry name" value="Cyt_c1"/>
</dbReference>
<evidence type="ECO:0000256" key="7">
    <source>
        <dbReference type="ARBA" id="ARBA00023004"/>
    </source>
</evidence>
<dbReference type="GO" id="GO:0009055">
    <property type="term" value="F:electron transfer activity"/>
    <property type="evidence" value="ECO:0007669"/>
    <property type="project" value="InterPro"/>
</dbReference>
<dbReference type="GO" id="GO:0046872">
    <property type="term" value="F:metal ion binding"/>
    <property type="evidence" value="ECO:0007669"/>
    <property type="project" value="UniProtKB-KW"/>
</dbReference>
<dbReference type="Pfam" id="PF02167">
    <property type="entry name" value="Cytochrom_C1"/>
    <property type="match status" value="1"/>
</dbReference>
<feature type="domain" description="Cytochrome c" evidence="11">
    <location>
        <begin position="62"/>
        <end position="171"/>
    </location>
</feature>
<comment type="caution">
    <text evidence="12">The sequence shown here is derived from an EMBL/GenBank/DDBJ whole genome shotgun (WGS) entry which is preliminary data.</text>
</comment>
<sequence length="280" mass="30700">MVRLISLLVGAAFVGVLAIALFGTVATAISDPAPETAEAKYHQHPENIGLASNGFFGRFDRRQLQRGFQVYKEVCSACHSLKYVAFRDLADLGYSEGEVKAIATQWAIEQPSVNPETGEATTRKNIPSDRFPSPFANEVAARAANNNALPPDLSLMAKARHDGTNYIHALLMGYRAQPAALLKEFPGTKTPTGLHYNPWFANLNIAMPPPLTSDGQVPYADGTRATKDQMARDVAAFLTWTAEPKLERRHAAGLASVVFLLIFCFLAWGAYQNVWRDVKH</sequence>
<comment type="cofactor">
    <cofactor evidence="9">
        <name>heme c</name>
        <dbReference type="ChEBI" id="CHEBI:61717"/>
    </cofactor>
    <text evidence="9">Binds 1 heme c group covalently per subunit.</text>
</comment>
<keyword evidence="8 10" id="KW-0472">Membrane</keyword>
<dbReference type="AlphaFoldDB" id="A0A7W7AG64"/>
<reference evidence="12 13" key="1">
    <citation type="submission" date="2020-08" db="EMBL/GenBank/DDBJ databases">
        <title>Genomic Encyclopedia of Type Strains, Phase IV (KMG-IV): sequencing the most valuable type-strain genomes for metagenomic binning, comparative biology and taxonomic classification.</title>
        <authorList>
            <person name="Goeker M."/>
        </authorList>
    </citation>
    <scope>NUCLEOTIDE SEQUENCE [LARGE SCALE GENOMIC DNA]</scope>
    <source>
        <strain evidence="12 13">DSM 15867</strain>
    </source>
</reference>
<evidence type="ECO:0000256" key="1">
    <source>
        <dbReference type="ARBA" id="ARBA00004370"/>
    </source>
</evidence>
<evidence type="ECO:0000256" key="2">
    <source>
        <dbReference type="ARBA" id="ARBA00016165"/>
    </source>
</evidence>
<feature type="binding site" description="covalent" evidence="9">
    <location>
        <position position="75"/>
    </location>
    <ligand>
        <name>heme c</name>
        <dbReference type="ChEBI" id="CHEBI:61717"/>
    </ligand>
</feature>
<dbReference type="InterPro" id="IPR009056">
    <property type="entry name" value="Cyt_c-like_dom"/>
</dbReference>
<dbReference type="PROSITE" id="PS51007">
    <property type="entry name" value="CYTC"/>
    <property type="match status" value="1"/>
</dbReference>
<dbReference type="PRINTS" id="PR00603">
    <property type="entry name" value="CYTOCHROMEC1"/>
</dbReference>
<evidence type="ECO:0000313" key="12">
    <source>
        <dbReference type="EMBL" id="MBB4616434.1"/>
    </source>
</evidence>
<dbReference type="SUPFAM" id="SSF46626">
    <property type="entry name" value="Cytochrome c"/>
    <property type="match status" value="1"/>
</dbReference>
<name>A0A7W7AG64_9SPHN</name>
<dbReference type="Proteomes" id="UP000574769">
    <property type="component" value="Unassembled WGS sequence"/>
</dbReference>
<dbReference type="InterPro" id="IPR036909">
    <property type="entry name" value="Cyt_c-like_dom_sf"/>
</dbReference>
<feature type="transmembrane region" description="Helical" evidence="10">
    <location>
        <begin position="251"/>
        <end position="271"/>
    </location>
</feature>
<dbReference type="Gene3D" id="1.10.760.10">
    <property type="entry name" value="Cytochrome c-like domain"/>
    <property type="match status" value="1"/>
</dbReference>
<evidence type="ECO:0000259" key="11">
    <source>
        <dbReference type="PROSITE" id="PS51007"/>
    </source>
</evidence>
<feature type="binding site" description="covalent" evidence="9">
    <location>
        <position position="207"/>
    </location>
    <ligand>
        <name>heme c</name>
        <dbReference type="ChEBI" id="CHEBI:61717"/>
    </ligand>
</feature>
<dbReference type="GO" id="GO:0020037">
    <property type="term" value="F:heme binding"/>
    <property type="evidence" value="ECO:0007669"/>
    <property type="project" value="InterPro"/>
</dbReference>
<evidence type="ECO:0000313" key="13">
    <source>
        <dbReference type="Proteomes" id="UP000574769"/>
    </source>
</evidence>
<keyword evidence="7 9" id="KW-0408">Iron</keyword>
<gene>
    <name evidence="12" type="ORF">GGQ96_000540</name>
</gene>
<protein>
    <recommendedName>
        <fullName evidence="2">Cytochrome c1</fullName>
    </recommendedName>
</protein>
<evidence type="ECO:0000256" key="3">
    <source>
        <dbReference type="ARBA" id="ARBA00022617"/>
    </source>
</evidence>
<proteinExistence type="predicted"/>
<accession>A0A7W7AG64</accession>
<dbReference type="RefSeq" id="WP_184111275.1">
    <property type="nucleotide sequence ID" value="NZ_JACHNY010000001.1"/>
</dbReference>
<keyword evidence="4 10" id="KW-0812">Transmembrane</keyword>
<dbReference type="PANTHER" id="PTHR10266">
    <property type="entry name" value="CYTOCHROME C1"/>
    <property type="match status" value="1"/>
</dbReference>
<dbReference type="EMBL" id="JACHNY010000001">
    <property type="protein sequence ID" value="MBB4616434.1"/>
    <property type="molecule type" value="Genomic_DNA"/>
</dbReference>
<keyword evidence="6 10" id="KW-1133">Transmembrane helix</keyword>
<keyword evidence="5 9" id="KW-0479">Metal-binding</keyword>